<proteinExistence type="predicted"/>
<feature type="compositionally biased region" description="Basic residues" evidence="1">
    <location>
        <begin position="677"/>
        <end position="687"/>
    </location>
</feature>
<keyword evidence="2" id="KW-0472">Membrane</keyword>
<gene>
    <name evidence="3" type="ORF">g.34331</name>
</gene>
<protein>
    <submittedName>
        <fullName evidence="3">Uncharacterized protein</fullName>
    </submittedName>
</protein>
<keyword evidence="2" id="KW-0812">Transmembrane</keyword>
<organism evidence="3">
    <name type="scientific">Auxenochlorella protothecoides</name>
    <name type="common">Green microalga</name>
    <name type="synonym">Chlorella protothecoides</name>
    <dbReference type="NCBI Taxonomy" id="3075"/>
    <lineage>
        <taxon>Eukaryota</taxon>
        <taxon>Viridiplantae</taxon>
        <taxon>Chlorophyta</taxon>
        <taxon>core chlorophytes</taxon>
        <taxon>Trebouxiophyceae</taxon>
        <taxon>Chlorellales</taxon>
        <taxon>Chlorellaceae</taxon>
        <taxon>Auxenochlorella</taxon>
    </lineage>
</organism>
<feature type="region of interest" description="Disordered" evidence="1">
    <location>
        <begin position="126"/>
        <end position="187"/>
    </location>
</feature>
<feature type="region of interest" description="Disordered" evidence="1">
    <location>
        <begin position="498"/>
        <end position="523"/>
    </location>
</feature>
<evidence type="ECO:0000256" key="2">
    <source>
        <dbReference type="SAM" id="Phobius"/>
    </source>
</evidence>
<name>A0A1D2A3M2_AUXPR</name>
<keyword evidence="2" id="KW-1133">Transmembrane helix</keyword>
<evidence type="ECO:0000256" key="1">
    <source>
        <dbReference type="SAM" id="MobiDB-lite"/>
    </source>
</evidence>
<feature type="region of interest" description="Disordered" evidence="1">
    <location>
        <begin position="606"/>
        <end position="687"/>
    </location>
</feature>
<evidence type="ECO:0000313" key="3">
    <source>
        <dbReference type="EMBL" id="JAT73787.1"/>
    </source>
</evidence>
<feature type="compositionally biased region" description="Low complexity" evidence="1">
    <location>
        <begin position="606"/>
        <end position="617"/>
    </location>
</feature>
<dbReference type="EMBL" id="GDKF01004835">
    <property type="protein sequence ID" value="JAT73787.1"/>
    <property type="molecule type" value="Transcribed_RNA"/>
</dbReference>
<feature type="compositionally biased region" description="Low complexity" evidence="1">
    <location>
        <begin position="130"/>
        <end position="140"/>
    </location>
</feature>
<feature type="transmembrane region" description="Helical" evidence="2">
    <location>
        <begin position="572"/>
        <end position="599"/>
    </location>
</feature>
<accession>A0A1D2A3M2</accession>
<sequence length="687" mass="69227">MADKSPPDTPQQSTPIARGILGNVQDAAFNLSAIRNTPSSKSARKWLYNQMATPLMEPLGWKLRANNPVFREAGNSPHTELAIADEPGTPAHARIATAASALSTPCGSEKQMIACVYPRSHVVGSGSGNAGAALESEASATEQHSAASMGSEAVDSPASCGSDAATDLLEGGDPTPRPTSRTLGLEEPSFVTAQRVAAEAGDLPGQKPQPEALRPAQPLPGVDREAALVPSVDPAEAEEAALPPPLATSAEKARSSLLSYYAQTGETRTIEAGAEPRCVTLSPTDAPAPSSSGKVSRVLTRLPGALPLVVRGLVLLGLLAGLAWVPLTGPPHLLSRAASPAPGLKLVVGPRELLPLWRRMQSAAAAQATTAPIPAPATLAGVNPWTLPRAVLDGPAAALSRIVRAGAPGLAPPVRTKPGPAPARLPRHTCGVDTCPAPWPEPGSEGPDAWGAAALPSALRAAAREGRARALAALSGGARGASQALRRGRGAAEAALLARRGPAPRLPPPGELGPEHDPGAPVPASARVQAAEEAGPSLAHRARQLSAWVQAGPAGRVLGATRGTMGASLPSLALLGPVLAFGGPALLLVGVLAACLLAGQSSTGSASTTGLASGAATEAPDFPTHTPAVGGRRRTATAPRPQTASPVASYTARQSAKRGADSALTGPTAATSTPGVHTRRMARTALA</sequence>
<feature type="compositionally biased region" description="Low complexity" evidence="1">
    <location>
        <begin position="626"/>
        <end position="646"/>
    </location>
</feature>
<dbReference type="AlphaFoldDB" id="A0A1D2A3M2"/>
<reference evidence="3" key="1">
    <citation type="submission" date="2015-08" db="EMBL/GenBank/DDBJ databases">
        <authorList>
            <person name="Babu N.S."/>
            <person name="Beckwith C.J."/>
            <person name="Beseler K.G."/>
            <person name="Brison A."/>
            <person name="Carone J.V."/>
            <person name="Caskin T.P."/>
            <person name="Diamond M."/>
            <person name="Durham M.E."/>
            <person name="Foxe J.M."/>
            <person name="Go M."/>
            <person name="Henderson B.A."/>
            <person name="Jones I.B."/>
            <person name="McGettigan J.A."/>
            <person name="Micheletti S.J."/>
            <person name="Nasrallah M.E."/>
            <person name="Ortiz D."/>
            <person name="Piller C.R."/>
            <person name="Privatt S.R."/>
            <person name="Schneider S.L."/>
            <person name="Sharp S."/>
            <person name="Smith T.C."/>
            <person name="Stanton J.D."/>
            <person name="Ullery H.E."/>
            <person name="Wilson R.J."/>
            <person name="Serrano M.G."/>
            <person name="Buck G."/>
            <person name="Lee V."/>
            <person name="Wang Y."/>
            <person name="Carvalho R."/>
            <person name="Voegtly L."/>
            <person name="Shi R."/>
            <person name="Duckworth R."/>
            <person name="Johnson A."/>
            <person name="Loviza R."/>
            <person name="Walstead R."/>
            <person name="Shah Z."/>
            <person name="Kiflezghi M."/>
            <person name="Wade K."/>
            <person name="Ball S.L."/>
            <person name="Bradley K.W."/>
            <person name="Asai D.J."/>
            <person name="Bowman C.A."/>
            <person name="Russell D.A."/>
            <person name="Pope W.H."/>
            <person name="Jacobs-Sera D."/>
            <person name="Hendrix R.W."/>
            <person name="Hatfull G.F."/>
        </authorList>
    </citation>
    <scope>NUCLEOTIDE SEQUENCE</scope>
</reference>